<dbReference type="InterPro" id="IPR027266">
    <property type="entry name" value="TrmE/GcvT-like"/>
</dbReference>
<comment type="subcellular location">
    <subcellularLocation>
        <location evidence="1">Mitochondrion</location>
    </subcellularLocation>
</comment>
<accession>A0A9P6ZCN0</accession>
<dbReference type="GO" id="GO:0005759">
    <property type="term" value="C:mitochondrial matrix"/>
    <property type="evidence" value="ECO:0007669"/>
    <property type="project" value="TreeGrafter"/>
</dbReference>
<evidence type="ECO:0000256" key="2">
    <source>
        <dbReference type="ARBA" id="ARBA00022946"/>
    </source>
</evidence>
<proteinExistence type="inferred from homology"/>
<keyword evidence="7" id="KW-1185">Reference proteome</keyword>
<keyword evidence="3" id="KW-0496">Mitochondrion</keyword>
<dbReference type="GO" id="GO:0016226">
    <property type="term" value="P:iron-sulfur cluster assembly"/>
    <property type="evidence" value="ECO:0007669"/>
    <property type="project" value="TreeGrafter"/>
</dbReference>
<evidence type="ECO:0000256" key="1">
    <source>
        <dbReference type="ARBA" id="ARBA00004173"/>
    </source>
</evidence>
<sequence>MLCKGILNTNALRQVKKRTFFYRSFVSTPSFEFREIDKFHKGDHYCQIPDRSLVELEGVDTAKFLQGLITNHMPKISPGGDGFYTAFLTPQGRMMFDSFIYPVNVGVNFPHPKFIIDIPSSSKETFMRHLRRYMLRSKVKLRDVSEEYNLWHIWGDSLNNHHQLSPTLVKKEKRLSDIGCHDPRIAGFGYRAVFPVDGKIEHAVNEIGKDFKKLESKEYTIRRILQGLPEGTDDLWPESSLPLESNFDYMNGVDFRKGCYIGQELTIRTYHTGVIRKRIVPVQIYNKDESAPKKQSVNRAFEYPSDTLQPQKDIKLTEGTSKRGVGKMGSGTHNVGLALMRLEHVQKFAQGENVSFAVDNSDTIRIAPFLPEWWSDQKFEEDHVLNKRKSVFTVDNQSSTELDPSSSNANKRPTFSDFVHKLRQQSTRTRFAHKKLANTSDEEEIKDQVYPSLDTNDNIRSIPDSQIEHLDISTNIKGKKSGKRVTIVVDESSEEEEEQSDIVTIGGKHVFIEDIQPDRFMQNNERGY</sequence>
<dbReference type="EMBL" id="JAANIU010000084">
    <property type="protein sequence ID" value="KAG1575433.1"/>
    <property type="molecule type" value="Genomic_DNA"/>
</dbReference>
<name>A0A9P6ZCN0_9FUNG</name>
<dbReference type="InterPro" id="IPR057460">
    <property type="entry name" value="CAF17_C"/>
</dbReference>
<feature type="domain" description="CAF17 C-terminal" evidence="5">
    <location>
        <begin position="276"/>
        <end position="375"/>
    </location>
</feature>
<dbReference type="SUPFAM" id="SSF103025">
    <property type="entry name" value="Folate-binding domain"/>
    <property type="match status" value="1"/>
</dbReference>
<comment type="similarity">
    <text evidence="4">Belongs to the GcvT family. CAF17/IBA57 subfamily.</text>
</comment>
<dbReference type="Gene3D" id="3.30.1360.120">
    <property type="entry name" value="Probable tRNA modification gtpase trme, domain 1"/>
    <property type="match status" value="1"/>
</dbReference>
<keyword evidence="2" id="KW-0809">Transit peptide</keyword>
<evidence type="ECO:0000259" key="5">
    <source>
        <dbReference type="Pfam" id="PF25455"/>
    </source>
</evidence>
<protein>
    <recommendedName>
        <fullName evidence="5">CAF17 C-terminal domain-containing protein</fullName>
    </recommendedName>
</protein>
<dbReference type="Pfam" id="PF25455">
    <property type="entry name" value="Beta-barrel_CAF17_C"/>
    <property type="match status" value="1"/>
</dbReference>
<evidence type="ECO:0000313" key="6">
    <source>
        <dbReference type="EMBL" id="KAG1575433.1"/>
    </source>
</evidence>
<evidence type="ECO:0000313" key="7">
    <source>
        <dbReference type="Proteomes" id="UP000740926"/>
    </source>
</evidence>
<gene>
    <name evidence="6" type="ORF">G6F50_001098</name>
</gene>
<dbReference type="PANTHER" id="PTHR22602">
    <property type="entry name" value="TRANSFERASE CAF17, MITOCHONDRIAL-RELATED"/>
    <property type="match status" value="1"/>
</dbReference>
<evidence type="ECO:0000256" key="3">
    <source>
        <dbReference type="ARBA" id="ARBA00023128"/>
    </source>
</evidence>
<dbReference type="NCBIfam" id="TIGR03317">
    <property type="entry name" value="ygfZ_signature"/>
    <property type="match status" value="1"/>
</dbReference>
<dbReference type="Proteomes" id="UP000740926">
    <property type="component" value="Unassembled WGS sequence"/>
</dbReference>
<dbReference type="InterPro" id="IPR045179">
    <property type="entry name" value="YgfZ/GcvT"/>
</dbReference>
<dbReference type="PANTHER" id="PTHR22602:SF0">
    <property type="entry name" value="TRANSFERASE CAF17, MITOCHONDRIAL-RELATED"/>
    <property type="match status" value="1"/>
</dbReference>
<organism evidence="6 7">
    <name type="scientific">Rhizopus delemar</name>
    <dbReference type="NCBI Taxonomy" id="936053"/>
    <lineage>
        <taxon>Eukaryota</taxon>
        <taxon>Fungi</taxon>
        <taxon>Fungi incertae sedis</taxon>
        <taxon>Mucoromycota</taxon>
        <taxon>Mucoromycotina</taxon>
        <taxon>Mucoromycetes</taxon>
        <taxon>Mucorales</taxon>
        <taxon>Mucorineae</taxon>
        <taxon>Rhizopodaceae</taxon>
        <taxon>Rhizopus</taxon>
    </lineage>
</organism>
<evidence type="ECO:0000256" key="4">
    <source>
        <dbReference type="ARBA" id="ARBA00093447"/>
    </source>
</evidence>
<reference evidence="6 7" key="1">
    <citation type="journal article" date="2020" name="Microb. Genom.">
        <title>Genetic diversity of clinical and environmental Mucorales isolates obtained from an investigation of mucormycosis cases among solid organ transplant recipients.</title>
        <authorList>
            <person name="Nguyen M.H."/>
            <person name="Kaul D."/>
            <person name="Muto C."/>
            <person name="Cheng S.J."/>
            <person name="Richter R.A."/>
            <person name="Bruno V.M."/>
            <person name="Liu G."/>
            <person name="Beyhan S."/>
            <person name="Sundermann A.J."/>
            <person name="Mounaud S."/>
            <person name="Pasculle A.W."/>
            <person name="Nierman W.C."/>
            <person name="Driscoll E."/>
            <person name="Cumbie R."/>
            <person name="Clancy C.J."/>
            <person name="Dupont C.L."/>
        </authorList>
    </citation>
    <scope>NUCLEOTIDE SEQUENCE [LARGE SCALE GENOMIC DNA]</scope>
    <source>
        <strain evidence="6 7">GL24</strain>
    </source>
</reference>
<dbReference type="InterPro" id="IPR017703">
    <property type="entry name" value="YgfZ/GCV_T_CS"/>
</dbReference>
<comment type="caution">
    <text evidence="6">The sequence shown here is derived from an EMBL/GenBank/DDBJ whole genome shotgun (WGS) entry which is preliminary data.</text>
</comment>
<dbReference type="AlphaFoldDB" id="A0A9P6ZCN0"/>